<keyword evidence="5 8" id="KW-0804">Transcription</keyword>
<dbReference type="STRING" id="181874.A0A409Y655"/>
<dbReference type="PANTHER" id="PTHR13114:SF7">
    <property type="entry name" value="MEDIATOR OF RNA POLYMERASE II TRANSCRIPTION SUBUNIT 17"/>
    <property type="match status" value="1"/>
</dbReference>
<comment type="subunit">
    <text evidence="8">Component of the Mediator complex.</text>
</comment>
<comment type="function">
    <text evidence="8">Component of the Mediator complex, a coactivator involved in the regulated transcription of nearly all RNA polymerase II-dependent genes. Mediator functions as a bridge to convey information from gene-specific regulatory proteins to the basal RNA polymerase II transcription machinery. Mediator is recruited to promoters by direct interactions with regulatory proteins and serves as a scaffold for the assembly of a functional preinitiation complex with RNA polymerase II and the general transcription factors.</text>
</comment>
<dbReference type="Pfam" id="PF10156">
    <property type="entry name" value="Med17"/>
    <property type="match status" value="1"/>
</dbReference>
<evidence type="ECO:0000256" key="5">
    <source>
        <dbReference type="ARBA" id="ARBA00023163"/>
    </source>
</evidence>
<keyword evidence="6 8" id="KW-0539">Nucleus</keyword>
<dbReference type="Proteomes" id="UP000284842">
    <property type="component" value="Unassembled WGS sequence"/>
</dbReference>
<keyword evidence="10" id="KW-1185">Reference proteome</keyword>
<name>A0A409Y655_9AGAR</name>
<sequence length="511" mass="56968">MSSHPSSTESEWKKLKLSFERPYKDDAGNRLPVLQDITPDGQFIYEPVLSQAEKRDVNLRRIFQERGHNFFEIHDATATASICPSTINEEEPSQDSDLGAKAETDVRKTMTVEELYAMRSEIMPQLHVALGEMFHAKELLTALLSHPSAEPSAASSSFSATLVTKPAAIPSVQAFNAQLTIGSKDEALRKASGLFKNAADRMEKGRSQDERYWVNALKIRRANWALSPAPLPLGSATGKGADKTSKDFLVSYGLEGSSPPFRRQAIAHLQKLSGSSVDLVFPHHQTMRLCIAVAWKSRSKKQKSFFYPSMNSSHDLDDILKAAQQEIIDQEIFSLLVQAAGKLPTASARVSERLIVIDTPSDVELTFELINDDYHPTPDTKQQGDVSELIYYILRVLTLRSRQQDLSKQVTDRPGHAPTIPSILQPIFELVQYHMLLHHVLRLTFAAPSTLTVHLPQATILILSLTQLSQLLKDEIEISILRRICALGSSMVSASSTWFIDLNRCVARWEG</sequence>
<keyword evidence="8" id="KW-0010">Activator</keyword>
<proteinExistence type="inferred from homology"/>
<comment type="subcellular location">
    <subcellularLocation>
        <location evidence="1 8">Nucleus</location>
    </subcellularLocation>
</comment>
<dbReference type="GO" id="GO:0016592">
    <property type="term" value="C:mediator complex"/>
    <property type="evidence" value="ECO:0007669"/>
    <property type="project" value="InterPro"/>
</dbReference>
<protein>
    <recommendedName>
        <fullName evidence="3 8">Mediator of RNA polymerase II transcription subunit 17</fullName>
    </recommendedName>
    <alternativeName>
        <fullName evidence="7 8">Mediator complex subunit 17</fullName>
    </alternativeName>
</protein>
<evidence type="ECO:0000256" key="4">
    <source>
        <dbReference type="ARBA" id="ARBA00023015"/>
    </source>
</evidence>
<comment type="caution">
    <text evidence="9">The sequence shown here is derived from an EMBL/GenBank/DDBJ whole genome shotgun (WGS) entry which is preliminary data.</text>
</comment>
<evidence type="ECO:0000256" key="3">
    <source>
        <dbReference type="ARBA" id="ARBA00019610"/>
    </source>
</evidence>
<dbReference type="GO" id="GO:0006357">
    <property type="term" value="P:regulation of transcription by RNA polymerase II"/>
    <property type="evidence" value="ECO:0007669"/>
    <property type="project" value="InterPro"/>
</dbReference>
<comment type="similarity">
    <text evidence="2 8">Belongs to the Mediator complex subunit 17 family.</text>
</comment>
<evidence type="ECO:0000256" key="2">
    <source>
        <dbReference type="ARBA" id="ARBA00005635"/>
    </source>
</evidence>
<evidence type="ECO:0000313" key="10">
    <source>
        <dbReference type="Proteomes" id="UP000284842"/>
    </source>
</evidence>
<evidence type="ECO:0000256" key="1">
    <source>
        <dbReference type="ARBA" id="ARBA00004123"/>
    </source>
</evidence>
<keyword evidence="4 8" id="KW-0805">Transcription regulation</keyword>
<evidence type="ECO:0000256" key="6">
    <source>
        <dbReference type="ARBA" id="ARBA00023242"/>
    </source>
</evidence>
<dbReference type="OrthoDB" id="10251234at2759"/>
<accession>A0A409Y655</accession>
<dbReference type="InterPro" id="IPR019313">
    <property type="entry name" value="Mediator_Med17"/>
</dbReference>
<dbReference type="PANTHER" id="PTHR13114">
    <property type="entry name" value="MEDIATOR OF RNA POLYMERASE II TRANSCRIPTION SUBUNIT 17"/>
    <property type="match status" value="1"/>
</dbReference>
<dbReference type="EMBL" id="NHTK01001382">
    <property type="protein sequence ID" value="PPQ98517.1"/>
    <property type="molecule type" value="Genomic_DNA"/>
</dbReference>
<dbReference type="AlphaFoldDB" id="A0A409Y655"/>
<gene>
    <name evidence="8" type="primary">MED17</name>
    <name evidence="9" type="ORF">CVT24_004008</name>
</gene>
<dbReference type="GO" id="GO:0003712">
    <property type="term" value="F:transcription coregulator activity"/>
    <property type="evidence" value="ECO:0007669"/>
    <property type="project" value="InterPro"/>
</dbReference>
<dbReference type="InParanoid" id="A0A409Y655"/>
<dbReference type="GO" id="GO:0070847">
    <property type="term" value="C:core mediator complex"/>
    <property type="evidence" value="ECO:0007669"/>
    <property type="project" value="TreeGrafter"/>
</dbReference>
<organism evidence="9 10">
    <name type="scientific">Panaeolus cyanescens</name>
    <dbReference type="NCBI Taxonomy" id="181874"/>
    <lineage>
        <taxon>Eukaryota</taxon>
        <taxon>Fungi</taxon>
        <taxon>Dikarya</taxon>
        <taxon>Basidiomycota</taxon>
        <taxon>Agaricomycotina</taxon>
        <taxon>Agaricomycetes</taxon>
        <taxon>Agaricomycetidae</taxon>
        <taxon>Agaricales</taxon>
        <taxon>Agaricineae</taxon>
        <taxon>Galeropsidaceae</taxon>
        <taxon>Panaeolus</taxon>
    </lineage>
</organism>
<reference evidence="9 10" key="1">
    <citation type="journal article" date="2018" name="Evol. Lett.">
        <title>Horizontal gene cluster transfer increased hallucinogenic mushroom diversity.</title>
        <authorList>
            <person name="Reynolds H.T."/>
            <person name="Vijayakumar V."/>
            <person name="Gluck-Thaler E."/>
            <person name="Korotkin H.B."/>
            <person name="Matheny P.B."/>
            <person name="Slot J.C."/>
        </authorList>
    </citation>
    <scope>NUCLEOTIDE SEQUENCE [LARGE SCALE GENOMIC DNA]</scope>
    <source>
        <strain evidence="9 10">2629</strain>
    </source>
</reference>
<evidence type="ECO:0000313" key="9">
    <source>
        <dbReference type="EMBL" id="PPQ98517.1"/>
    </source>
</evidence>
<evidence type="ECO:0000256" key="8">
    <source>
        <dbReference type="RuleBase" id="RU364140"/>
    </source>
</evidence>
<evidence type="ECO:0000256" key="7">
    <source>
        <dbReference type="ARBA" id="ARBA00032014"/>
    </source>
</evidence>